<evidence type="ECO:0000313" key="3">
    <source>
        <dbReference type="Proteomes" id="UP000053201"/>
    </source>
</evidence>
<feature type="chain" id="PRO_5005539972" description="Secreted protein" evidence="1">
    <location>
        <begin position="27"/>
        <end position="1260"/>
    </location>
</feature>
<organism evidence="2 3">
    <name type="scientific">Spizellomyces punctatus (strain DAOM BR117)</name>
    <dbReference type="NCBI Taxonomy" id="645134"/>
    <lineage>
        <taxon>Eukaryota</taxon>
        <taxon>Fungi</taxon>
        <taxon>Fungi incertae sedis</taxon>
        <taxon>Chytridiomycota</taxon>
        <taxon>Chytridiomycota incertae sedis</taxon>
        <taxon>Chytridiomycetes</taxon>
        <taxon>Spizellomycetales</taxon>
        <taxon>Spizellomycetaceae</taxon>
        <taxon>Spizellomyces</taxon>
    </lineage>
</organism>
<keyword evidence="3" id="KW-1185">Reference proteome</keyword>
<dbReference type="OrthoDB" id="2145827at2759"/>
<sequence length="1260" mass="139614">MLYQRHPALAALLWFSWLLQLLTVESVVVVDLDEIPHFATSWTSLNEFRKWADSLQQAPSWNQTLQEFRAKLVESGGLYQSVHSDISKAAKAVEGDDSDVATELVKLARGAVSIGLEYPECKGTRSANRKLLLAADSDDGDCTTDESNGRLLSRLIIYQEGKGLKSCDRVCKESTLRLVESWRSKRQDDKPTRIAVFSPTPLTSCTAVSLAMSVRFFGPSPNFTEIDTGHIWHDSHAALLIGDGHRTCFSDDAMFSELPLKDRLKMRLVEGGLGCEGHLDSMDPSSFNLLYKSLLNTETPDSLTDPTWPTVHELLSANVNLPSTPEVSQPEKFADAFLELPCTAWKSVQRLRSPIHIPSLSAEGPAISDIFSLMSIALKLASVNPTAERLPDISDDLLKRVANVCQVCSAFDDISYARLYKAFDKMKLDACKDTLLGGLGPFLETVNNSSIKTENLLLRVGRNVKLADSTRAVVFEQCDQGSVLTFTVDADPARMPSMIRSHLSKTFEAKVTLSTPLLQRSGSMPTGLPASAILHDNGKQFIVKLNITDRELYGLYDFDITFAGRDPAYSEFQFKSSIICSDPPLVFNSGWSSGPPHQEQWRALEGLNGFTLPKLNVPIRYHVLSYDLASRPITAPYHLDSLLYLASTSIVVSLQSAQNLNLTIAKVPALIRQHLALSTICASDNEPGLSAQRFLYRTDNVNISACHGNELLHLKWAKEAVINGWRLPNVALVTVKESQRKFFVVNVHIPKMNEDDATHLLYLMEYFRMTYGFPIVVSGLLGGQIGNQHIDVALHKTGLWRNYFPAPPLLTTTNQMLWIPSLPDPSTYPDSLLFNQPLIEAVTPDRMCLALPTGNLSDFPKCAEIGSYATWYRKESGDALADDRLPARHKTCAGTIGAHVPVAYEVDADTREQPLRLVTYSIDTLDSWRSEGFLDSSYPESLSTYDIIMLQGLHGLASQPDTVLSVLRNSSVAGAETYTHTGFLGNSIQIYWRSTDKGLRALKCIVAPDGTDQKSGSSTMVGCLFSYGKKSFIAATVNGRAFSREKDALFPLSSVDLFKKLYGKLCLHYASLQTPLDGHDIDCTTKPIPALLAGSWDLDELHVNLNWDDFQAALKKIEISIAQRLQPVNTTLDRVEILLPPERVMATPEELFVQQQSGTRLGSVLKWWRSSNDQTSKRLWPYWTKSDGTISDFLVLFKADDENSIQIPRDQIHIDTFAGSPRCEGDDFVNLPACRRTDAPCGEVGVPIGLKFGARLRTCD</sequence>
<dbReference type="VEuPathDB" id="FungiDB:SPPG_03035"/>
<dbReference type="RefSeq" id="XP_016610616.1">
    <property type="nucleotide sequence ID" value="XM_016751319.1"/>
</dbReference>
<evidence type="ECO:0000313" key="2">
    <source>
        <dbReference type="EMBL" id="KND02577.1"/>
    </source>
</evidence>
<gene>
    <name evidence="2" type="ORF">SPPG_03035</name>
</gene>
<feature type="signal peptide" evidence="1">
    <location>
        <begin position="1"/>
        <end position="26"/>
    </location>
</feature>
<dbReference type="InParanoid" id="A0A0L0HND3"/>
<proteinExistence type="predicted"/>
<evidence type="ECO:0000256" key="1">
    <source>
        <dbReference type="SAM" id="SignalP"/>
    </source>
</evidence>
<protein>
    <recommendedName>
        <fullName evidence="4">Secreted protein</fullName>
    </recommendedName>
</protein>
<reference evidence="2 3" key="1">
    <citation type="submission" date="2009-08" db="EMBL/GenBank/DDBJ databases">
        <title>The Genome Sequence of Spizellomyces punctatus strain DAOM BR117.</title>
        <authorList>
            <consortium name="The Broad Institute Genome Sequencing Platform"/>
            <person name="Russ C."/>
            <person name="Cuomo C."/>
            <person name="Shea T."/>
            <person name="Young S.K."/>
            <person name="Zeng Q."/>
            <person name="Koehrsen M."/>
            <person name="Haas B."/>
            <person name="Borodovsky M."/>
            <person name="Guigo R."/>
            <person name="Alvarado L."/>
            <person name="Berlin A."/>
            <person name="Bochicchio J."/>
            <person name="Borenstein D."/>
            <person name="Chapman S."/>
            <person name="Chen Z."/>
            <person name="Engels R."/>
            <person name="Freedman E."/>
            <person name="Gellesch M."/>
            <person name="Goldberg J."/>
            <person name="Griggs A."/>
            <person name="Gujja S."/>
            <person name="Heiman D."/>
            <person name="Hepburn T."/>
            <person name="Howarth C."/>
            <person name="Jen D."/>
            <person name="Larson L."/>
            <person name="Lewis B."/>
            <person name="Mehta T."/>
            <person name="Park D."/>
            <person name="Pearson M."/>
            <person name="Roberts A."/>
            <person name="Saif S."/>
            <person name="Shenoy N."/>
            <person name="Sisk P."/>
            <person name="Stolte C."/>
            <person name="Sykes S."/>
            <person name="Thomson T."/>
            <person name="Walk T."/>
            <person name="White J."/>
            <person name="Yandava C."/>
            <person name="Burger G."/>
            <person name="Gray M.W."/>
            <person name="Holland P.W.H."/>
            <person name="King N."/>
            <person name="Lang F.B.F."/>
            <person name="Roger A.J."/>
            <person name="Ruiz-Trillo I."/>
            <person name="Lander E."/>
            <person name="Nusbaum C."/>
        </authorList>
    </citation>
    <scope>NUCLEOTIDE SEQUENCE [LARGE SCALE GENOMIC DNA]</scope>
    <source>
        <strain evidence="2 3">DAOM BR117</strain>
    </source>
</reference>
<dbReference type="GeneID" id="27686582"/>
<keyword evidence="1" id="KW-0732">Signal</keyword>
<dbReference type="Proteomes" id="UP000053201">
    <property type="component" value="Unassembled WGS sequence"/>
</dbReference>
<evidence type="ECO:0008006" key="4">
    <source>
        <dbReference type="Google" id="ProtNLM"/>
    </source>
</evidence>
<dbReference type="AlphaFoldDB" id="A0A0L0HND3"/>
<accession>A0A0L0HND3</accession>
<dbReference type="EMBL" id="KQ257453">
    <property type="protein sequence ID" value="KND02577.1"/>
    <property type="molecule type" value="Genomic_DNA"/>
</dbReference>
<name>A0A0L0HND3_SPIPD</name>